<keyword evidence="9" id="KW-1015">Disulfide bond</keyword>
<evidence type="ECO:0000259" key="15">
    <source>
        <dbReference type="PROSITE" id="PS51959"/>
    </source>
</evidence>
<dbReference type="CDD" id="cd21159">
    <property type="entry name" value="XendoU"/>
    <property type="match status" value="1"/>
</dbReference>
<evidence type="ECO:0000256" key="12">
    <source>
        <dbReference type="RuleBase" id="RU367085"/>
    </source>
</evidence>
<dbReference type="Pfam" id="PF09412">
    <property type="entry name" value="XendoU"/>
    <property type="match status" value="2"/>
</dbReference>
<keyword evidence="8 12" id="KW-0694">RNA-binding</keyword>
<reference evidence="16 17" key="2">
    <citation type="submission" date="2019-01" db="EMBL/GenBank/DDBJ databases">
        <title>The decoding of complex shrimp genome reveals the adaptation for benthos swimmer, frequently molting mechanism and breeding impact on genome.</title>
        <authorList>
            <person name="Sun Y."/>
            <person name="Gao Y."/>
            <person name="Yu Y."/>
        </authorList>
    </citation>
    <scope>NUCLEOTIDE SEQUENCE [LARGE SCALE GENOMIC DNA]</scope>
    <source>
        <tissue evidence="16">Muscle</tissue>
    </source>
</reference>
<dbReference type="GO" id="GO:0016829">
    <property type="term" value="F:lyase activity"/>
    <property type="evidence" value="ECO:0007669"/>
    <property type="project" value="UniProtKB-KW"/>
</dbReference>
<dbReference type="PROSITE" id="PS51959">
    <property type="entry name" value="ENDOU"/>
    <property type="match status" value="1"/>
</dbReference>
<evidence type="ECO:0000313" key="16">
    <source>
        <dbReference type="EMBL" id="ROT66592.1"/>
    </source>
</evidence>
<evidence type="ECO:0000256" key="4">
    <source>
        <dbReference type="ARBA" id="ARBA00022722"/>
    </source>
</evidence>
<keyword evidence="17" id="KW-1185">Reference proteome</keyword>
<evidence type="ECO:0000256" key="6">
    <source>
        <dbReference type="ARBA" id="ARBA00022759"/>
    </source>
</evidence>
<dbReference type="InterPro" id="IPR036024">
    <property type="entry name" value="Somatomedin_B-like_dom_sf"/>
</dbReference>
<organism evidence="16 17">
    <name type="scientific">Penaeus vannamei</name>
    <name type="common">Whiteleg shrimp</name>
    <name type="synonym">Litopenaeus vannamei</name>
    <dbReference type="NCBI Taxonomy" id="6689"/>
    <lineage>
        <taxon>Eukaryota</taxon>
        <taxon>Metazoa</taxon>
        <taxon>Ecdysozoa</taxon>
        <taxon>Arthropoda</taxon>
        <taxon>Crustacea</taxon>
        <taxon>Multicrustacea</taxon>
        <taxon>Malacostraca</taxon>
        <taxon>Eumalacostraca</taxon>
        <taxon>Eucarida</taxon>
        <taxon>Decapoda</taxon>
        <taxon>Dendrobranchiata</taxon>
        <taxon>Penaeoidea</taxon>
        <taxon>Penaeidae</taxon>
        <taxon>Penaeus</taxon>
    </lineage>
</organism>
<dbReference type="InterPro" id="IPR018998">
    <property type="entry name" value="EndoU_C"/>
</dbReference>
<keyword evidence="13" id="KW-0732">Signal</keyword>
<dbReference type="InterPro" id="IPR039787">
    <property type="entry name" value="ENDOU"/>
</dbReference>
<dbReference type="OrthoDB" id="430326at2759"/>
<dbReference type="EMBL" id="QCYY01002917">
    <property type="protein sequence ID" value="ROT66592.1"/>
    <property type="molecule type" value="Genomic_DNA"/>
</dbReference>
<dbReference type="AlphaFoldDB" id="A0A3R7NTV8"/>
<keyword evidence="4 12" id="KW-0540">Nuclease</keyword>
<feature type="chain" id="PRO_5018663134" evidence="13">
    <location>
        <begin position="16"/>
        <end position="317"/>
    </location>
</feature>
<dbReference type="SUPFAM" id="SSF142877">
    <property type="entry name" value="EndoU-like"/>
    <property type="match status" value="1"/>
</dbReference>
<feature type="domain" description="EndoU" evidence="15">
    <location>
        <begin position="98"/>
        <end position="317"/>
    </location>
</feature>
<dbReference type="GO" id="GO:0003723">
    <property type="term" value="F:RNA binding"/>
    <property type="evidence" value="ECO:0007669"/>
    <property type="project" value="UniProtKB-UniRule"/>
</dbReference>
<evidence type="ECO:0000256" key="7">
    <source>
        <dbReference type="ARBA" id="ARBA00022801"/>
    </source>
</evidence>
<evidence type="ECO:0000256" key="13">
    <source>
        <dbReference type="SAM" id="SignalP"/>
    </source>
</evidence>
<feature type="domain" description="SMB" evidence="14">
    <location>
        <begin position="52"/>
        <end position="94"/>
    </location>
</feature>
<evidence type="ECO:0000256" key="2">
    <source>
        <dbReference type="ARBA" id="ARBA00010168"/>
    </source>
</evidence>
<dbReference type="PANTHER" id="PTHR12439:SF42">
    <property type="entry name" value="ENDORIBONUCLEASE-RELATED"/>
    <property type="match status" value="1"/>
</dbReference>
<comment type="subunit">
    <text evidence="3 12">Monomer.</text>
</comment>
<dbReference type="InterPro" id="IPR001212">
    <property type="entry name" value="Somatomedin_B_dom"/>
</dbReference>
<accession>A0A3R7NTV8</accession>
<protein>
    <submittedName>
        <fullName evidence="16">Uncharacterized protein</fullName>
    </submittedName>
</protein>
<dbReference type="PANTHER" id="PTHR12439">
    <property type="entry name" value="PLACENTAL PROTEIN 11-RELATED"/>
    <property type="match status" value="1"/>
</dbReference>
<name>A0A3R7NTV8_PENVA</name>
<evidence type="ECO:0000256" key="9">
    <source>
        <dbReference type="ARBA" id="ARBA00023157"/>
    </source>
</evidence>
<dbReference type="Proteomes" id="UP000283509">
    <property type="component" value="Unassembled WGS sequence"/>
</dbReference>
<comment type="caution">
    <text evidence="16">The sequence shown here is derived from an EMBL/GenBank/DDBJ whole genome shotgun (WGS) entry which is preliminary data.</text>
</comment>
<dbReference type="Gene3D" id="4.10.410.20">
    <property type="match status" value="2"/>
</dbReference>
<evidence type="ECO:0000256" key="11">
    <source>
        <dbReference type="ARBA" id="ARBA00023239"/>
    </source>
</evidence>
<keyword evidence="7 12" id="KW-0378">Hydrolase</keyword>
<comment type="cofactor">
    <cofactor evidence="1 12">
        <name>Mn(2+)</name>
        <dbReference type="ChEBI" id="CHEBI:29035"/>
    </cofactor>
</comment>
<dbReference type="GO" id="GO:0004521">
    <property type="term" value="F:RNA endonuclease activity"/>
    <property type="evidence" value="ECO:0007669"/>
    <property type="project" value="UniProtKB-UniRule"/>
</dbReference>
<reference evidence="16 17" key="1">
    <citation type="submission" date="2018-04" db="EMBL/GenBank/DDBJ databases">
        <authorList>
            <person name="Zhang X."/>
            <person name="Yuan J."/>
            <person name="Li F."/>
            <person name="Xiang J."/>
        </authorList>
    </citation>
    <scope>NUCLEOTIDE SEQUENCE [LARGE SCALE GENOMIC DNA]</scope>
    <source>
        <tissue evidence="16">Muscle</tissue>
    </source>
</reference>
<proteinExistence type="inferred from homology"/>
<dbReference type="GO" id="GO:0016787">
    <property type="term" value="F:hydrolase activity"/>
    <property type="evidence" value="ECO:0007669"/>
    <property type="project" value="UniProtKB-KW"/>
</dbReference>
<evidence type="ECO:0000256" key="8">
    <source>
        <dbReference type="ARBA" id="ARBA00022884"/>
    </source>
</evidence>
<keyword evidence="6 12" id="KW-0255">Endonuclease</keyword>
<evidence type="ECO:0000256" key="5">
    <source>
        <dbReference type="ARBA" id="ARBA00022723"/>
    </source>
</evidence>
<keyword evidence="11" id="KW-0456">Lyase</keyword>
<dbReference type="InterPro" id="IPR037227">
    <property type="entry name" value="EndoU-like"/>
</dbReference>
<dbReference type="SMART" id="SM00201">
    <property type="entry name" value="SO"/>
    <property type="match status" value="2"/>
</dbReference>
<evidence type="ECO:0000256" key="10">
    <source>
        <dbReference type="ARBA" id="ARBA00023211"/>
    </source>
</evidence>
<dbReference type="GO" id="GO:0046872">
    <property type="term" value="F:metal ion binding"/>
    <property type="evidence" value="ECO:0007669"/>
    <property type="project" value="UniProtKB-UniRule"/>
</dbReference>
<evidence type="ECO:0000256" key="3">
    <source>
        <dbReference type="ARBA" id="ARBA00011245"/>
    </source>
</evidence>
<keyword evidence="5 12" id="KW-0479">Metal-binding</keyword>
<keyword evidence="10 12" id="KW-0464">Manganese</keyword>
<gene>
    <name evidence="16" type="ORF">C7M84_015391</name>
</gene>
<evidence type="ECO:0000313" key="17">
    <source>
        <dbReference type="Proteomes" id="UP000283509"/>
    </source>
</evidence>
<evidence type="ECO:0000259" key="14">
    <source>
        <dbReference type="PROSITE" id="PS50958"/>
    </source>
</evidence>
<dbReference type="Pfam" id="PF01033">
    <property type="entry name" value="Somatomedin_B"/>
    <property type="match status" value="2"/>
</dbReference>
<dbReference type="PROSITE" id="PS50958">
    <property type="entry name" value="SMB_2"/>
    <property type="match status" value="1"/>
</dbReference>
<evidence type="ECO:0000256" key="1">
    <source>
        <dbReference type="ARBA" id="ARBA00001936"/>
    </source>
</evidence>
<comment type="similarity">
    <text evidence="2 12">Belongs to the ENDOU family.</text>
</comment>
<feature type="signal peptide" evidence="13">
    <location>
        <begin position="1"/>
        <end position="15"/>
    </location>
</feature>
<sequence length="317" mass="34953">MHFLTYLYVFHPLAADGQSCVGRCGDPGNSSTCGCNVACAANGTCCRNHRDVCLSCRGRCGEPYRNGRLCQCDSNCKSHRNCCDDVTFTCSGIRRGATTHDLRELTEKLLAADVNGASVDLRLDLQGKGMSDDLAARPLFKTVPASALASPTIRLLEELQDNYSPNVTTSEDEEPDEVAEKEAFLDAVMQTQVMQLTESFLKERGFLTGNLRDKLDELWFTLYKRKKILSSSGFEHVFAGEGEIIKVAYKWMDKVKKAGSMFVGTSPELDMAVYTLCILTRPNRGCAVQMNGHKFNIQTWVQKSDGKELVGAAFPAI</sequence>
<dbReference type="SUPFAM" id="SSF90188">
    <property type="entry name" value="Somatomedin B domain"/>
    <property type="match status" value="2"/>
</dbReference>